<feature type="compositionally biased region" description="Polar residues" evidence="1">
    <location>
        <begin position="223"/>
        <end position="234"/>
    </location>
</feature>
<accession>A0A1W4X2Q1</accession>
<evidence type="ECO:0000256" key="2">
    <source>
        <dbReference type="SAM" id="SignalP"/>
    </source>
</evidence>
<feature type="compositionally biased region" description="Basic and acidic residues" evidence="1">
    <location>
        <begin position="148"/>
        <end position="168"/>
    </location>
</feature>
<reference evidence="4 5" key="1">
    <citation type="submission" date="2025-04" db="UniProtKB">
        <authorList>
            <consortium name="RefSeq"/>
        </authorList>
    </citation>
    <scope>IDENTIFICATION</scope>
    <source>
        <tissue evidence="4 5">Entire body</tissue>
    </source>
</reference>
<feature type="compositionally biased region" description="Basic and acidic residues" evidence="1">
    <location>
        <begin position="480"/>
        <end position="495"/>
    </location>
</feature>
<dbReference type="AlphaFoldDB" id="A0A1W4X2Q1"/>
<dbReference type="Proteomes" id="UP000192223">
    <property type="component" value="Unplaced"/>
</dbReference>
<feature type="region of interest" description="Disordered" evidence="1">
    <location>
        <begin position="123"/>
        <end position="254"/>
    </location>
</feature>
<feature type="region of interest" description="Disordered" evidence="1">
    <location>
        <begin position="459"/>
        <end position="495"/>
    </location>
</feature>
<proteinExistence type="predicted"/>
<dbReference type="RefSeq" id="XP_018330401.1">
    <property type="nucleotide sequence ID" value="XM_018474899.1"/>
</dbReference>
<feature type="compositionally biased region" description="Basic and acidic residues" evidence="1">
    <location>
        <begin position="202"/>
        <end position="221"/>
    </location>
</feature>
<feature type="chain" id="PRO_5044566939" evidence="2">
    <location>
        <begin position="23"/>
        <end position="513"/>
    </location>
</feature>
<evidence type="ECO:0000313" key="5">
    <source>
        <dbReference type="RefSeq" id="XP_025837420.1"/>
    </source>
</evidence>
<organism evidence="3 4">
    <name type="scientific">Agrilus planipennis</name>
    <name type="common">Emerald ash borer</name>
    <name type="synonym">Agrilus marcopoli</name>
    <dbReference type="NCBI Taxonomy" id="224129"/>
    <lineage>
        <taxon>Eukaryota</taxon>
        <taxon>Metazoa</taxon>
        <taxon>Ecdysozoa</taxon>
        <taxon>Arthropoda</taxon>
        <taxon>Hexapoda</taxon>
        <taxon>Insecta</taxon>
        <taxon>Pterygota</taxon>
        <taxon>Neoptera</taxon>
        <taxon>Endopterygota</taxon>
        <taxon>Coleoptera</taxon>
        <taxon>Polyphaga</taxon>
        <taxon>Elateriformia</taxon>
        <taxon>Buprestoidea</taxon>
        <taxon>Buprestidae</taxon>
        <taxon>Agrilinae</taxon>
        <taxon>Agrilus</taxon>
    </lineage>
</organism>
<gene>
    <name evidence="4 5" type="primary">LOC108740542</name>
</gene>
<dbReference type="OrthoDB" id="7671074at2759"/>
<keyword evidence="2" id="KW-0732">Signal</keyword>
<keyword evidence="3" id="KW-1185">Reference proteome</keyword>
<name>A0A1W4X2Q1_AGRPL</name>
<sequence length="513" mass="60224">MAPSVGLLAAFIIVFVASNLNAQINDGAISKTTTTHKNNMKTPFFDDKNSSEQNNDGIDILNNSGKKTWTHVKKDLNENHKRESKRVVKGSPAGGVLLESQERTVTKHPVKLSRQQKVKTNLNQNNRLGSKRIKRSPTDGFQGIHEGFSTKHPVELSREKKGKKELNKNHKLRPKRILKRSPVDTFQETKLFLQEGSSSTKHSVELSEEKNEDKDDREDATSYRLTRSASQEQWVKQPYPVQKVNEEEDTESSDNIRAPKVHFVTQKRTDNGNGFGNVDRELERERSFPRGRSRSFLSDRTLPEYRFRESIPEHDNHGAFARERSFDKRGFFDRIKEPYRPMREKFYDFRPYEHDYPPRRSFNYPPENGFSNSYTSFPPRKRYGRRYETYRQYDFERNNMDKPKKQTRIIYYATLPEVARSPPKVNLRDRFNYNYDGYLDDPYFGPGRFREPYVPPPQFFENDSKRMKPSTSATTFSKDVAVKEPKKVPESRIYSEAERRYGDDYERFPMKNT</sequence>
<feature type="compositionally biased region" description="Basic residues" evidence="1">
    <location>
        <begin position="169"/>
        <end position="179"/>
    </location>
</feature>
<protein>
    <submittedName>
        <fullName evidence="4 5">Uncharacterized protein LOC108740542</fullName>
    </submittedName>
</protein>
<feature type="signal peptide" evidence="2">
    <location>
        <begin position="1"/>
        <end position="22"/>
    </location>
</feature>
<evidence type="ECO:0000313" key="4">
    <source>
        <dbReference type="RefSeq" id="XP_018330401.1"/>
    </source>
</evidence>
<evidence type="ECO:0000313" key="3">
    <source>
        <dbReference type="Proteomes" id="UP000192223"/>
    </source>
</evidence>
<dbReference type="GeneID" id="108740542"/>
<dbReference type="KEGG" id="apln:108740542"/>
<evidence type="ECO:0000256" key="1">
    <source>
        <dbReference type="SAM" id="MobiDB-lite"/>
    </source>
</evidence>
<dbReference type="RefSeq" id="XP_025837420.1">
    <property type="nucleotide sequence ID" value="XM_025981635.1"/>
</dbReference>
<dbReference type="STRING" id="224129.A0A1W4X2Q1"/>